<sequence>MKPKHLLALFAVTFASGICMAQTSSNSITDDFKPSALNQPGQEYPQVNSQGYARFRINAPKADSVKVSLGLGGRGGTKLTKGTDGFWTGTTEGPMDEGFHYYHLTVDGGVFNDPGTLNFYGSTRWESGIEIPAHDQDFYALKDVPHGNVQQILFPSKSTNTSRRAFVYTPPGYDKEKSKKYPVLYLQHGWGEDETAWSNQGHANLIMDNLIAAGKIQPFIIVMTYGMTNGLRPGPNALRNFNIEAFQTVLTDELIPYVDASFRTRADKPHRAMAGLSMGGMETHMITLNKPDLFGYYALLSGGIYTPDELKDKPKPKLVFISCGSKERPDGVKNAVVALKAAGYDAVSFVSENTAHEFLTWRRSLYELAPLLFKE</sequence>
<dbReference type="InterPro" id="IPR050583">
    <property type="entry name" value="Mycobacterial_A85_antigen"/>
</dbReference>
<comment type="caution">
    <text evidence="2">The sequence shown here is derived from an EMBL/GenBank/DDBJ whole genome shotgun (WGS) entry which is preliminary data.</text>
</comment>
<dbReference type="InterPro" id="IPR013783">
    <property type="entry name" value="Ig-like_fold"/>
</dbReference>
<dbReference type="PANTHER" id="PTHR48098:SF1">
    <property type="entry name" value="DIACYLGLYCEROL ACYLTRANSFERASE_MYCOLYLTRANSFERASE AG85A"/>
    <property type="match status" value="1"/>
</dbReference>
<keyword evidence="3" id="KW-1185">Reference proteome</keyword>
<keyword evidence="1" id="KW-0732">Signal</keyword>
<dbReference type="Pfam" id="PF00756">
    <property type="entry name" value="Esterase"/>
    <property type="match status" value="1"/>
</dbReference>
<protein>
    <submittedName>
        <fullName evidence="2">Enterochelin esterase-like enzyme</fullName>
    </submittedName>
</protein>
<dbReference type="PANTHER" id="PTHR48098">
    <property type="entry name" value="ENTEROCHELIN ESTERASE-RELATED"/>
    <property type="match status" value="1"/>
</dbReference>
<dbReference type="GO" id="GO:0016747">
    <property type="term" value="F:acyltransferase activity, transferring groups other than amino-acyl groups"/>
    <property type="evidence" value="ECO:0007669"/>
    <property type="project" value="TreeGrafter"/>
</dbReference>
<feature type="chain" id="PRO_5016360021" evidence="1">
    <location>
        <begin position="22"/>
        <end position="375"/>
    </location>
</feature>
<dbReference type="RefSeq" id="WP_109607316.1">
    <property type="nucleotide sequence ID" value="NZ_QGHA01000002.1"/>
</dbReference>
<proteinExistence type="predicted"/>
<gene>
    <name evidence="2" type="ORF">LX99_01546</name>
</gene>
<dbReference type="Gene3D" id="2.60.40.10">
    <property type="entry name" value="Immunoglobulins"/>
    <property type="match status" value="1"/>
</dbReference>
<name>A0A316HGG4_9SPHI</name>
<dbReference type="InterPro" id="IPR000801">
    <property type="entry name" value="Esterase-like"/>
</dbReference>
<accession>A0A316HGG4</accession>
<dbReference type="AlphaFoldDB" id="A0A316HGG4"/>
<dbReference type="Gene3D" id="3.40.50.1820">
    <property type="entry name" value="alpha/beta hydrolase"/>
    <property type="match status" value="1"/>
</dbReference>
<feature type="signal peptide" evidence="1">
    <location>
        <begin position="1"/>
        <end position="21"/>
    </location>
</feature>
<dbReference type="SUPFAM" id="SSF81296">
    <property type="entry name" value="E set domains"/>
    <property type="match status" value="1"/>
</dbReference>
<organism evidence="2 3">
    <name type="scientific">Mucilaginibacter oryzae</name>
    <dbReference type="NCBI Taxonomy" id="468058"/>
    <lineage>
        <taxon>Bacteria</taxon>
        <taxon>Pseudomonadati</taxon>
        <taxon>Bacteroidota</taxon>
        <taxon>Sphingobacteriia</taxon>
        <taxon>Sphingobacteriales</taxon>
        <taxon>Sphingobacteriaceae</taxon>
        <taxon>Mucilaginibacter</taxon>
    </lineage>
</organism>
<dbReference type="InterPro" id="IPR014756">
    <property type="entry name" value="Ig_E-set"/>
</dbReference>
<dbReference type="EMBL" id="QGHA01000002">
    <property type="protein sequence ID" value="PWK79090.1"/>
    <property type="molecule type" value="Genomic_DNA"/>
</dbReference>
<dbReference type="Proteomes" id="UP000245678">
    <property type="component" value="Unassembled WGS sequence"/>
</dbReference>
<dbReference type="CDD" id="cd02858">
    <property type="entry name" value="E_set_Esterase_N"/>
    <property type="match status" value="1"/>
</dbReference>
<dbReference type="InterPro" id="IPR029058">
    <property type="entry name" value="AB_hydrolase_fold"/>
</dbReference>
<dbReference type="SUPFAM" id="SSF53474">
    <property type="entry name" value="alpha/beta-Hydrolases"/>
    <property type="match status" value="1"/>
</dbReference>
<evidence type="ECO:0000313" key="2">
    <source>
        <dbReference type="EMBL" id="PWK79090.1"/>
    </source>
</evidence>
<reference evidence="2 3" key="1">
    <citation type="submission" date="2018-05" db="EMBL/GenBank/DDBJ databases">
        <title>Genomic Encyclopedia of Archaeal and Bacterial Type Strains, Phase II (KMG-II): from individual species to whole genera.</title>
        <authorList>
            <person name="Goeker M."/>
        </authorList>
    </citation>
    <scope>NUCLEOTIDE SEQUENCE [LARGE SCALE GENOMIC DNA]</scope>
    <source>
        <strain evidence="2 3">DSM 19975</strain>
    </source>
</reference>
<evidence type="ECO:0000313" key="3">
    <source>
        <dbReference type="Proteomes" id="UP000245678"/>
    </source>
</evidence>
<evidence type="ECO:0000256" key="1">
    <source>
        <dbReference type="SAM" id="SignalP"/>
    </source>
</evidence>